<organism evidence="1 2">
    <name type="scientific">Streptomyces ossamyceticus</name>
    <dbReference type="NCBI Taxonomy" id="249581"/>
    <lineage>
        <taxon>Bacteria</taxon>
        <taxon>Bacillati</taxon>
        <taxon>Actinomycetota</taxon>
        <taxon>Actinomycetes</taxon>
        <taxon>Kitasatosporales</taxon>
        <taxon>Streptomycetaceae</taxon>
        <taxon>Streptomyces</taxon>
    </lineage>
</organism>
<dbReference type="EMBL" id="JBEXPZ010000004">
    <property type="protein sequence ID" value="MET9843706.1"/>
    <property type="molecule type" value="Genomic_DNA"/>
</dbReference>
<dbReference type="Proteomes" id="UP001550210">
    <property type="component" value="Unassembled WGS sequence"/>
</dbReference>
<evidence type="ECO:0000313" key="2">
    <source>
        <dbReference type="Proteomes" id="UP001550210"/>
    </source>
</evidence>
<proteinExistence type="predicted"/>
<evidence type="ECO:0000313" key="1">
    <source>
        <dbReference type="EMBL" id="MET9843706.1"/>
    </source>
</evidence>
<name>A0ABV2UQ89_9ACTN</name>
<accession>A0ABV2UQ89</accession>
<reference evidence="1 2" key="1">
    <citation type="submission" date="2024-06" db="EMBL/GenBank/DDBJ databases">
        <title>The Natural Products Discovery Center: Release of the First 8490 Sequenced Strains for Exploring Actinobacteria Biosynthetic Diversity.</title>
        <authorList>
            <person name="Kalkreuter E."/>
            <person name="Kautsar S.A."/>
            <person name="Yang D."/>
            <person name="Bader C.D."/>
            <person name="Teijaro C.N."/>
            <person name="Fluegel L."/>
            <person name="Davis C.M."/>
            <person name="Simpson J.R."/>
            <person name="Lauterbach L."/>
            <person name="Steele A.D."/>
            <person name="Gui C."/>
            <person name="Meng S."/>
            <person name="Li G."/>
            <person name="Viehrig K."/>
            <person name="Ye F."/>
            <person name="Su P."/>
            <person name="Kiefer A.F."/>
            <person name="Nichols A."/>
            <person name="Cepeda A.J."/>
            <person name="Yan W."/>
            <person name="Fan B."/>
            <person name="Jiang Y."/>
            <person name="Adhikari A."/>
            <person name="Zheng C.-J."/>
            <person name="Schuster L."/>
            <person name="Cowan T.M."/>
            <person name="Smanski M.J."/>
            <person name="Chevrette M.G."/>
            <person name="De Carvalho L.P.S."/>
            <person name="Shen B."/>
        </authorList>
    </citation>
    <scope>NUCLEOTIDE SEQUENCE [LARGE SCALE GENOMIC DNA]</scope>
    <source>
        <strain evidence="1 2">NPDC006434</strain>
    </source>
</reference>
<gene>
    <name evidence="1" type="ORF">ABZZ21_03810</name>
</gene>
<keyword evidence="2" id="KW-1185">Reference proteome</keyword>
<dbReference type="RefSeq" id="WP_355392013.1">
    <property type="nucleotide sequence ID" value="NZ_JBEGHN010000001.1"/>
</dbReference>
<comment type="caution">
    <text evidence="1">The sequence shown here is derived from an EMBL/GenBank/DDBJ whole genome shotgun (WGS) entry which is preliminary data.</text>
</comment>
<protein>
    <submittedName>
        <fullName evidence="1">Uncharacterized protein</fullName>
    </submittedName>
</protein>
<sequence length="199" mass="21681">MGLTYSYDIYLRPRSVAALLTAMAERAPTARAGRSVEVTLPGGDRLVLPFTSAFESDPVDCSTSGRLDLDTSLLFDLDDALREYARTGGPRPGADGRIQIGYIYATIRFASRLHPDYASVECCAATSDMSRLFARSVNVRKLFTDLTADAGGVCCLFDTGDGAPEQICWLNGEPTRDTFPGPRFPDRRALVRAWSDPEG</sequence>